<dbReference type="Pfam" id="PF00403">
    <property type="entry name" value="HMA"/>
    <property type="match status" value="1"/>
</dbReference>
<keyword evidence="1" id="KW-0479">Metal-binding</keyword>
<dbReference type="SUPFAM" id="SSF55008">
    <property type="entry name" value="HMA, heavy metal-associated domain"/>
    <property type="match status" value="1"/>
</dbReference>
<evidence type="ECO:0000256" key="1">
    <source>
        <dbReference type="ARBA" id="ARBA00022723"/>
    </source>
</evidence>
<evidence type="ECO:0000313" key="4">
    <source>
        <dbReference type="Proteomes" id="UP001597012"/>
    </source>
</evidence>
<dbReference type="CDD" id="cd00371">
    <property type="entry name" value="HMA"/>
    <property type="match status" value="1"/>
</dbReference>
<organism evidence="3 4">
    <name type="scientific">Maribacter chungangensis</name>
    <dbReference type="NCBI Taxonomy" id="1069117"/>
    <lineage>
        <taxon>Bacteria</taxon>
        <taxon>Pseudomonadati</taxon>
        <taxon>Bacteroidota</taxon>
        <taxon>Flavobacteriia</taxon>
        <taxon>Flavobacteriales</taxon>
        <taxon>Flavobacteriaceae</taxon>
        <taxon>Maribacter</taxon>
    </lineage>
</organism>
<name>A0ABW3B1T3_9FLAO</name>
<protein>
    <submittedName>
        <fullName evidence="3">Heavy-metal-associated domain-containing protein</fullName>
    </submittedName>
</protein>
<comment type="caution">
    <text evidence="3">The sequence shown here is derived from an EMBL/GenBank/DDBJ whole genome shotgun (WGS) entry which is preliminary data.</text>
</comment>
<evidence type="ECO:0000259" key="2">
    <source>
        <dbReference type="PROSITE" id="PS50846"/>
    </source>
</evidence>
<keyword evidence="4" id="KW-1185">Reference proteome</keyword>
<dbReference type="InterPro" id="IPR017969">
    <property type="entry name" value="Heavy-metal-associated_CS"/>
</dbReference>
<dbReference type="Proteomes" id="UP001597012">
    <property type="component" value="Unassembled WGS sequence"/>
</dbReference>
<feature type="domain" description="HMA" evidence="2">
    <location>
        <begin position="1"/>
        <end position="66"/>
    </location>
</feature>
<dbReference type="Gene3D" id="3.30.70.100">
    <property type="match status" value="1"/>
</dbReference>
<dbReference type="RefSeq" id="WP_379933493.1">
    <property type="nucleotide sequence ID" value="NZ_JBHTHY010000004.1"/>
</dbReference>
<sequence length="90" mass="9469">MKTALVIQNLKCGGCAHTITAKLTELEAISNVKVDVESATVSFEHKHDEDALAVANKLKSLGYPSVDDKNSMGAKAMSFVSCATGKLSKA</sequence>
<proteinExistence type="predicted"/>
<dbReference type="InterPro" id="IPR036163">
    <property type="entry name" value="HMA_dom_sf"/>
</dbReference>
<accession>A0ABW3B1T3</accession>
<dbReference type="EMBL" id="JBHTHY010000004">
    <property type="protein sequence ID" value="MFD0797282.1"/>
    <property type="molecule type" value="Genomic_DNA"/>
</dbReference>
<reference evidence="4" key="1">
    <citation type="journal article" date="2019" name="Int. J. Syst. Evol. Microbiol.">
        <title>The Global Catalogue of Microorganisms (GCM) 10K type strain sequencing project: providing services to taxonomists for standard genome sequencing and annotation.</title>
        <authorList>
            <consortium name="The Broad Institute Genomics Platform"/>
            <consortium name="The Broad Institute Genome Sequencing Center for Infectious Disease"/>
            <person name="Wu L."/>
            <person name="Ma J."/>
        </authorList>
    </citation>
    <scope>NUCLEOTIDE SEQUENCE [LARGE SCALE GENOMIC DNA]</scope>
    <source>
        <strain evidence="4">CCUG 61948</strain>
    </source>
</reference>
<gene>
    <name evidence="3" type="ORF">ACFQZJ_07410</name>
</gene>
<dbReference type="InterPro" id="IPR006121">
    <property type="entry name" value="HMA_dom"/>
</dbReference>
<dbReference type="PROSITE" id="PS50846">
    <property type="entry name" value="HMA_2"/>
    <property type="match status" value="1"/>
</dbReference>
<dbReference type="PROSITE" id="PS01047">
    <property type="entry name" value="HMA_1"/>
    <property type="match status" value="1"/>
</dbReference>
<evidence type="ECO:0000313" key="3">
    <source>
        <dbReference type="EMBL" id="MFD0797282.1"/>
    </source>
</evidence>